<keyword evidence="1" id="KW-0812">Transmembrane</keyword>
<feature type="transmembrane region" description="Helical" evidence="1">
    <location>
        <begin position="331"/>
        <end position="350"/>
    </location>
</feature>
<dbReference type="EC" id="2.3.1.-" evidence="4"/>
<keyword evidence="1" id="KW-1133">Transmembrane helix</keyword>
<feature type="transmembrane region" description="Helical" evidence="1">
    <location>
        <begin position="265"/>
        <end position="282"/>
    </location>
</feature>
<feature type="transmembrane region" description="Helical" evidence="1">
    <location>
        <begin position="243"/>
        <end position="259"/>
    </location>
</feature>
<keyword evidence="1" id="KW-0472">Membrane</keyword>
<evidence type="ECO:0000256" key="1">
    <source>
        <dbReference type="SAM" id="Phobius"/>
    </source>
</evidence>
<dbReference type="InterPro" id="IPR002656">
    <property type="entry name" value="Acyl_transf_3_dom"/>
</dbReference>
<dbReference type="InterPro" id="IPR043968">
    <property type="entry name" value="SGNH"/>
</dbReference>
<dbReference type="RefSeq" id="WP_343890010.1">
    <property type="nucleotide sequence ID" value="NZ_BAAAEH010000028.1"/>
</dbReference>
<feature type="transmembrane region" description="Helical" evidence="1">
    <location>
        <begin position="119"/>
        <end position="139"/>
    </location>
</feature>
<dbReference type="PANTHER" id="PTHR23028">
    <property type="entry name" value="ACETYLTRANSFERASE"/>
    <property type="match status" value="1"/>
</dbReference>
<evidence type="ECO:0000313" key="5">
    <source>
        <dbReference type="Proteomes" id="UP001419910"/>
    </source>
</evidence>
<feature type="transmembrane region" description="Helical" evidence="1">
    <location>
        <begin position="370"/>
        <end position="390"/>
    </location>
</feature>
<keyword evidence="4" id="KW-0808">Transferase</keyword>
<feature type="transmembrane region" description="Helical" evidence="1">
    <location>
        <begin position="92"/>
        <end position="112"/>
    </location>
</feature>
<feature type="transmembrane region" description="Helical" evidence="1">
    <location>
        <begin position="151"/>
        <end position="173"/>
    </location>
</feature>
<protein>
    <submittedName>
        <fullName evidence="4">Acyltransferase family protein</fullName>
        <ecNumber evidence="4">2.3.1.-</ecNumber>
    </submittedName>
</protein>
<keyword evidence="4" id="KW-0012">Acyltransferase</keyword>
<reference evidence="4 5" key="1">
    <citation type="submission" date="2024-05" db="EMBL/GenBank/DDBJ databases">
        <authorList>
            <person name="Liu Q."/>
            <person name="Xin Y.-H."/>
        </authorList>
    </citation>
    <scope>NUCLEOTIDE SEQUENCE [LARGE SCALE GENOMIC DNA]</scope>
    <source>
        <strain evidence="4 5">CGMCC 1.10181</strain>
    </source>
</reference>
<comment type="caution">
    <text evidence="4">The sequence shown here is derived from an EMBL/GenBank/DDBJ whole genome shotgun (WGS) entry which is preliminary data.</text>
</comment>
<proteinExistence type="predicted"/>
<dbReference type="Proteomes" id="UP001419910">
    <property type="component" value="Unassembled WGS sequence"/>
</dbReference>
<organism evidence="4 5">
    <name type="scientific">Sphingomonas oligophenolica</name>
    <dbReference type="NCBI Taxonomy" id="301154"/>
    <lineage>
        <taxon>Bacteria</taxon>
        <taxon>Pseudomonadati</taxon>
        <taxon>Pseudomonadota</taxon>
        <taxon>Alphaproteobacteria</taxon>
        <taxon>Sphingomonadales</taxon>
        <taxon>Sphingomonadaceae</taxon>
        <taxon>Sphingomonas</taxon>
    </lineage>
</organism>
<evidence type="ECO:0000313" key="4">
    <source>
        <dbReference type="EMBL" id="MEN2790687.1"/>
    </source>
</evidence>
<name>A0ABU9Y4G0_9SPHN</name>
<feature type="domain" description="SGNH" evidence="3">
    <location>
        <begin position="423"/>
        <end position="678"/>
    </location>
</feature>
<dbReference type="InterPro" id="IPR050879">
    <property type="entry name" value="Acyltransferase_3"/>
</dbReference>
<feature type="transmembrane region" description="Helical" evidence="1">
    <location>
        <begin position="32"/>
        <end position="61"/>
    </location>
</feature>
<dbReference type="Pfam" id="PF01757">
    <property type="entry name" value="Acyl_transf_3"/>
    <property type="match status" value="1"/>
</dbReference>
<evidence type="ECO:0000259" key="2">
    <source>
        <dbReference type="Pfam" id="PF01757"/>
    </source>
</evidence>
<accession>A0ABU9Y4G0</accession>
<dbReference type="Pfam" id="PF19040">
    <property type="entry name" value="SGNH"/>
    <property type="match status" value="1"/>
</dbReference>
<gene>
    <name evidence="4" type="ORF">ABC974_13690</name>
</gene>
<feature type="transmembrane region" description="Helical" evidence="1">
    <location>
        <begin position="185"/>
        <end position="204"/>
    </location>
</feature>
<sequence>MDIEIGKLNPAVAVGDVMPGARYRADIDGLRAIAVASVVLFHTGLATVGGGFVGVDIFFVISGFLIGGIVDREISAGRFSFAAFYARRARRILPALIAVAAATVALGLALLGPAEMRRLAASVAAALTGVSNLWFWATAGYFSPDARGEPFLMTWSLGIEEQFYLFLPPLLLLLDRISPRATRPAIAGITLVSLLLSILLTSHFPSEAFYLLPARAWELGIGVLLALFAASRVRPIAQRLQEGLGWAGLAAVIASIALFDQRLAYPGIAALLPTLGAAALILSERSTINRRLLSSRPFVGIGLISYSWYLWHWPLLAFVRICAAEAPTVGVMTSVALLSLVPAWLSWRFVERPFRHGTRHLSDRAQLRRYGAAIGVGMVALALVHATHGVSGRMDPDARRIESILAESRGGPCLAPYGADRPNLSGACVTLDRRPRLALLGDSHAAALGGALRTAAERHGLGFEQLTKSSCPPLLGASRAMPNHPGHVGECTRYNQAAIDAVARDPQVRTVVIAGFWQVPFGASAIAAGDAYVEGDGSAAGRSSEDELRLALGRTIRRLSAAGKKVIVLGDVPYLRFNPARHAMASFLPARRAAEALLSPDFAPADGQVDLRFVEPIDDTGALIVPQAVEDVRGAIFASVSHILCTPSRCRFSEGRIPYYIDPEHLSRPGAGYVVGALDDILWRVTPPYGGKSRQP</sequence>
<feature type="transmembrane region" description="Helical" evidence="1">
    <location>
        <begin position="294"/>
        <end position="311"/>
    </location>
</feature>
<keyword evidence="5" id="KW-1185">Reference proteome</keyword>
<feature type="transmembrane region" description="Helical" evidence="1">
    <location>
        <begin position="210"/>
        <end position="231"/>
    </location>
</feature>
<dbReference type="GO" id="GO:0016746">
    <property type="term" value="F:acyltransferase activity"/>
    <property type="evidence" value="ECO:0007669"/>
    <property type="project" value="UniProtKB-KW"/>
</dbReference>
<feature type="domain" description="Acyltransferase 3" evidence="2">
    <location>
        <begin position="25"/>
        <end position="347"/>
    </location>
</feature>
<dbReference type="EMBL" id="JBDIME010000011">
    <property type="protein sequence ID" value="MEN2790687.1"/>
    <property type="molecule type" value="Genomic_DNA"/>
</dbReference>
<dbReference type="PANTHER" id="PTHR23028:SF53">
    <property type="entry name" value="ACYL_TRANSF_3 DOMAIN-CONTAINING PROTEIN"/>
    <property type="match status" value="1"/>
</dbReference>
<evidence type="ECO:0000259" key="3">
    <source>
        <dbReference type="Pfam" id="PF19040"/>
    </source>
</evidence>